<gene>
    <name evidence="4" type="ORF">KME65_04970</name>
</gene>
<dbReference type="InterPro" id="IPR035986">
    <property type="entry name" value="PKD_dom_sf"/>
</dbReference>
<protein>
    <recommendedName>
        <fullName evidence="6">Doubled CXXCH motif domain-containing protein</fullName>
    </recommendedName>
</protein>
<evidence type="ECO:0000256" key="3">
    <source>
        <dbReference type="SAM" id="SignalP"/>
    </source>
</evidence>
<keyword evidence="1 3" id="KW-0732">Signal</keyword>
<dbReference type="PANTHER" id="PTHR35038">
    <property type="entry name" value="DISSIMILATORY SULFITE REDUCTASE SIRA"/>
    <property type="match status" value="1"/>
</dbReference>
<evidence type="ECO:0000256" key="1">
    <source>
        <dbReference type="ARBA" id="ARBA00022729"/>
    </source>
</evidence>
<dbReference type="SUPFAM" id="SSF48695">
    <property type="entry name" value="Multiheme cytochromes"/>
    <property type="match status" value="2"/>
</dbReference>
<dbReference type="Proteomes" id="UP000770889">
    <property type="component" value="Unassembled WGS sequence"/>
</dbReference>
<evidence type="ECO:0008006" key="6">
    <source>
        <dbReference type="Google" id="ProtNLM"/>
    </source>
</evidence>
<dbReference type="AlphaFoldDB" id="A0A944QTZ5"/>
<dbReference type="EMBL" id="JAHHGM010000003">
    <property type="protein sequence ID" value="MBT2988295.1"/>
    <property type="molecule type" value="Genomic_DNA"/>
</dbReference>
<accession>A0A944QTZ5</accession>
<evidence type="ECO:0000313" key="5">
    <source>
        <dbReference type="Proteomes" id="UP000770889"/>
    </source>
</evidence>
<sequence>MKKMSYRVLSIVVLSLLLSGIATGAEFKIEKALWKVEKSVLIVEAKAKQGQTLLIENAYDPSQILADTRLRKDALKVRLRSPLQLPCRVRVINKSLAQTLERDVISSETKKRPDSCFPKEISEPPPAENQAPIADAGLDQVHKLEADQTSLTVTLDGSGSTDPDGSITSYIWQGTPNPDDVVSPVVSLGEGTHKYNLVVLDNQDKSSLSDTVRITVEAAPVEPPPPTEPPKTAAEAHAGITVYEGPSTCIACHEDEAVAMHGSVHYQQSGDAINLTNDVTPFSKNGLPRAGERGDGAIGINTYCGSHENSPRFTCAGCHVGNGRFPNSELPLDETERKAELSNIDCLMCHQDSYKRFPTGEFEPLEIVAVGADGKPDPNLDPLLRTGAKGVPVVDRNTLDFLFEPADANSTLVGLGGTPMMEDRVSAAQSVHATTRKSCLNCHAKAGGGDGTKRGDLSSALINPGPQIDIHMSSSGENLTCADCHDAGGHRLQGRGLDLRLNDVAEHFTCESCHDRPHGDYSNRVGSSRDKHATRIACQTCHIPTYAKGVATETNRDWEDPHFSAAACNGRGGWLPREDKALNLTPTYQWFDGTSQVYVLEENLADYPVTVLKDGSEAITLGLPNGWVNTQNAKIYPMKEHTSNSAVHDASNSLIAHSTYEFFRTGSFDTAVQSALEQTGRTGDGYTVRKIHTFQTINHGVEDASAALGCGSCHASLTGGPLRMDLVNDLGYDLKGNEAEVCTQCHNDKGSMSFSKLHSKHVKDKGVDCSACHNFTRPERGLNGNIASFIDD</sequence>
<dbReference type="SUPFAM" id="SSF49299">
    <property type="entry name" value="PKD domain"/>
    <property type="match status" value="1"/>
</dbReference>
<dbReference type="Gene3D" id="2.60.40.10">
    <property type="entry name" value="Immunoglobulins"/>
    <property type="match status" value="1"/>
</dbReference>
<dbReference type="Gene3D" id="1.10.1130.10">
    <property type="entry name" value="Flavocytochrome C3, Chain A"/>
    <property type="match status" value="1"/>
</dbReference>
<dbReference type="InterPro" id="IPR051829">
    <property type="entry name" value="Multiheme_Cytochr_ET"/>
</dbReference>
<evidence type="ECO:0000256" key="2">
    <source>
        <dbReference type="SAM" id="MobiDB-lite"/>
    </source>
</evidence>
<organism evidence="4 5">
    <name type="scientific">Candidatus Thiodiazotropha taylori</name>
    <dbReference type="NCBI Taxonomy" id="2792791"/>
    <lineage>
        <taxon>Bacteria</taxon>
        <taxon>Pseudomonadati</taxon>
        <taxon>Pseudomonadota</taxon>
        <taxon>Gammaproteobacteria</taxon>
        <taxon>Chromatiales</taxon>
        <taxon>Sedimenticolaceae</taxon>
        <taxon>Candidatus Thiodiazotropha</taxon>
    </lineage>
</organism>
<dbReference type="InterPro" id="IPR013783">
    <property type="entry name" value="Ig-like_fold"/>
</dbReference>
<dbReference type="Pfam" id="PF11783">
    <property type="entry name" value="Cytochrome_cB"/>
    <property type="match status" value="1"/>
</dbReference>
<feature type="signal peptide" evidence="3">
    <location>
        <begin position="1"/>
        <end position="24"/>
    </location>
</feature>
<evidence type="ECO:0000313" key="4">
    <source>
        <dbReference type="EMBL" id="MBT2988295.1"/>
    </source>
</evidence>
<dbReference type="PANTHER" id="PTHR35038:SF8">
    <property type="entry name" value="C-TYPE POLYHEME CYTOCHROME OMCC"/>
    <property type="match status" value="1"/>
</dbReference>
<feature type="region of interest" description="Disordered" evidence="2">
    <location>
        <begin position="104"/>
        <end position="132"/>
    </location>
</feature>
<feature type="compositionally biased region" description="Basic and acidic residues" evidence="2">
    <location>
        <begin position="104"/>
        <end position="114"/>
    </location>
</feature>
<proteinExistence type="predicted"/>
<comment type="caution">
    <text evidence="4">The sequence shown here is derived from an EMBL/GenBank/DDBJ whole genome shotgun (WGS) entry which is preliminary data.</text>
</comment>
<reference evidence="4 5" key="1">
    <citation type="submission" date="2021-05" db="EMBL/GenBank/DDBJ databases">
        <title>Genetic and Functional Diversity in Clade A Lucinid endosymbionts from the Bahamas.</title>
        <authorList>
            <person name="Giani N.M."/>
            <person name="Engel A.S."/>
            <person name="Campbell B.J."/>
        </authorList>
    </citation>
    <scope>NUCLEOTIDE SEQUENCE [LARGE SCALE GENOMIC DNA]</scope>
    <source>
        <strain evidence="4">LUC16012Gg_MoonRockCtena</strain>
    </source>
</reference>
<dbReference type="InterPro" id="IPR036280">
    <property type="entry name" value="Multihaem_cyt_sf"/>
</dbReference>
<dbReference type="Gene3D" id="3.90.10.10">
    <property type="entry name" value="Cytochrome C3"/>
    <property type="match status" value="2"/>
</dbReference>
<feature type="chain" id="PRO_5037037283" description="Doubled CXXCH motif domain-containing protein" evidence="3">
    <location>
        <begin position="25"/>
        <end position="792"/>
    </location>
</feature>
<name>A0A944QTZ5_9GAMM</name>
<dbReference type="InterPro" id="IPR024673">
    <property type="entry name" value="Octahem_Cyt_c"/>
</dbReference>